<dbReference type="GO" id="GO:0005737">
    <property type="term" value="C:cytoplasm"/>
    <property type="evidence" value="ECO:0007669"/>
    <property type="project" value="TreeGrafter"/>
</dbReference>
<name>A0A9P4J3M9_9PEZI</name>
<dbReference type="PANTHER" id="PTHR46896">
    <property type="entry name" value="SENTRIN-SPECIFIC PROTEASE"/>
    <property type="match status" value="1"/>
</dbReference>
<protein>
    <recommendedName>
        <fullName evidence="7">Ubiquitin-like protease family profile domain-containing protein</fullName>
    </recommendedName>
</protein>
<keyword evidence="2" id="KW-0597">Phosphoprotein</keyword>
<proteinExistence type="inferred from homology"/>
<dbReference type="GO" id="GO:0006508">
    <property type="term" value="P:proteolysis"/>
    <property type="evidence" value="ECO:0007669"/>
    <property type="project" value="UniProtKB-KW"/>
</dbReference>
<evidence type="ECO:0000256" key="5">
    <source>
        <dbReference type="ARBA" id="ARBA00022801"/>
    </source>
</evidence>
<feature type="compositionally biased region" description="Basic residues" evidence="6">
    <location>
        <begin position="452"/>
        <end position="462"/>
    </location>
</feature>
<feature type="compositionally biased region" description="Basic and acidic residues" evidence="6">
    <location>
        <begin position="521"/>
        <end position="532"/>
    </location>
</feature>
<evidence type="ECO:0000256" key="3">
    <source>
        <dbReference type="ARBA" id="ARBA00022670"/>
    </source>
</evidence>
<dbReference type="PANTHER" id="PTHR46896:SF3">
    <property type="entry name" value="FI06413P-RELATED"/>
    <property type="match status" value="1"/>
</dbReference>
<evidence type="ECO:0000256" key="2">
    <source>
        <dbReference type="ARBA" id="ARBA00022553"/>
    </source>
</evidence>
<evidence type="ECO:0000256" key="1">
    <source>
        <dbReference type="ARBA" id="ARBA00005234"/>
    </source>
</evidence>
<keyword evidence="5" id="KW-0378">Hydrolase</keyword>
<feature type="region of interest" description="Disordered" evidence="6">
    <location>
        <begin position="107"/>
        <end position="190"/>
    </location>
</feature>
<feature type="region of interest" description="Disordered" evidence="6">
    <location>
        <begin position="15"/>
        <end position="39"/>
    </location>
</feature>
<dbReference type="Proteomes" id="UP000799439">
    <property type="component" value="Unassembled WGS sequence"/>
</dbReference>
<feature type="region of interest" description="Disordered" evidence="6">
    <location>
        <begin position="1111"/>
        <end position="1216"/>
    </location>
</feature>
<feature type="compositionally biased region" description="Polar residues" evidence="6">
    <location>
        <begin position="250"/>
        <end position="261"/>
    </location>
</feature>
<sequence>MLGTLVHEVCETLQPRTDRQPSVDSSLNPTFPPRHPRDLPRRQSYLWSEIAFDHRNSLASNHVRPRIYQARENEPSEHTNIVIVLTNTPEKGGKTRIIDRSCRRNDERGSFRAVGTRQSEMSGQRPGKLPAPFKPRNTLGQKSIGPSTNNAQTYAHKSPRARLDPLRVPRTTDPPRTLQFSPSYDRDSDHVDVRASKRAKIFHSSPIAHGQGDELIEITADETDSSFPMDGRRAGASADPRAREWLGSFVDQSSSRPSGTTNDDHVTFSARQTQPKKEAARYLQAINIDHDVPPPTTSHPKGTEPVFDMTRSVEEISDFFGSRHNVQNQARAKTTIRHNAQSSTKLENPIHKSVDTSKSAKAFASVASSRKQETEQVTSRFFKTSSACPTRLRDRMQDSTVALNLSRKQKAVVRKPSEDELNGPTTITSPIPGGSAVFPINRNQTSNSKVPRPSKRNRRNRSHTPELSDYVSDSEPENNVKQSKQITRVSSDETATKAKGIMSEFTSRRSELLEQTTHKRSIQDTGRDRSRPPVDGGGSAFSAAAVPDIRDQDGRLKRKRNTQITELQPAEPILDNITLARSVTPSHEIDPAVVAAKNKAPALELEEENVRPADALCGKPAQMVSAGKAVDVVLSHTPALQDIKHDTTRPPTNEKSVSHPIAGGTEQQDEISFRPAESGGTTRSAVETHPVSKGIKIVETNPQSKSRRYVADVLAGRNRGLFHNDRRAPTEETISSSGDDATATYDLLGNSAAPLALGQNQSQGEHEDTEESVKEWREPLIWPFDDSKKVTVTFEDLHRLGDEEFLNDSIVSFCLRRLELDHKETSKTAYFFNTYFYETLTKVPRGRGGPINYDAVKNWTRRIDLFSYDYIIIPVNKNFHWYLLIVANVPALVKPIGVEEDEEDNLQAKTSPSGRNIIDISSSTADGRANKPGISPMVSDLEIHKMSLDNKEVEAEPTSSAIESHSHGVFKVPESDDDRAVKRPKKRRRGAVLRPQDPIVIALDSMGGEHTLEIRNVKKYLIEEASERRSITLQLRDFNGTTAKGIPTQTNAWDCGIFLIGYVDEFLKHPREFVEKVCNREMEETNSFRNFDASQQRNIIRRDIIKLEKEQKKRRIAANKEKKTQKNKENGKGEVIQQGNAVDSAEVDILPGRNDASSIQDEDEDEDSDDVQSRDDAASVVEVSATQSDNEAEPSLSMGDQTSQTIVPSSIDRPAREEQQINSIADKRSNFILGGIEEYAGG</sequence>
<evidence type="ECO:0000256" key="6">
    <source>
        <dbReference type="SAM" id="MobiDB-lite"/>
    </source>
</evidence>
<feature type="region of interest" description="Disordered" evidence="6">
    <location>
        <begin position="250"/>
        <end position="276"/>
    </location>
</feature>
<feature type="compositionally biased region" description="Acidic residues" evidence="6">
    <location>
        <begin position="1160"/>
        <end position="1170"/>
    </location>
</feature>
<dbReference type="Gene3D" id="1.10.418.20">
    <property type="match status" value="2"/>
</dbReference>
<evidence type="ECO:0000313" key="8">
    <source>
        <dbReference type="EMBL" id="KAF2153485.1"/>
    </source>
</evidence>
<dbReference type="InterPro" id="IPR051947">
    <property type="entry name" value="Sentrin-specific_protease"/>
</dbReference>
<keyword evidence="4" id="KW-0833">Ubl conjugation pathway</keyword>
<dbReference type="GO" id="GO:0005634">
    <property type="term" value="C:nucleus"/>
    <property type="evidence" value="ECO:0007669"/>
    <property type="project" value="TreeGrafter"/>
</dbReference>
<keyword evidence="3" id="KW-0645">Protease</keyword>
<dbReference type="GO" id="GO:0016926">
    <property type="term" value="P:protein desumoylation"/>
    <property type="evidence" value="ECO:0007669"/>
    <property type="project" value="TreeGrafter"/>
</dbReference>
<dbReference type="InterPro" id="IPR038765">
    <property type="entry name" value="Papain-like_cys_pep_sf"/>
</dbReference>
<dbReference type="GO" id="GO:0070139">
    <property type="term" value="F:SUMO-specific endopeptidase activity"/>
    <property type="evidence" value="ECO:0007669"/>
    <property type="project" value="TreeGrafter"/>
</dbReference>
<feature type="compositionally biased region" description="Polar residues" evidence="6">
    <location>
        <begin position="477"/>
        <end position="489"/>
    </location>
</feature>
<organism evidence="8 9">
    <name type="scientific">Myriangium duriaei CBS 260.36</name>
    <dbReference type="NCBI Taxonomy" id="1168546"/>
    <lineage>
        <taxon>Eukaryota</taxon>
        <taxon>Fungi</taxon>
        <taxon>Dikarya</taxon>
        <taxon>Ascomycota</taxon>
        <taxon>Pezizomycotina</taxon>
        <taxon>Dothideomycetes</taxon>
        <taxon>Dothideomycetidae</taxon>
        <taxon>Myriangiales</taxon>
        <taxon>Myriangiaceae</taxon>
        <taxon>Myriangium</taxon>
    </lineage>
</organism>
<feature type="region of interest" description="Disordered" evidence="6">
    <location>
        <begin position="643"/>
        <end position="692"/>
    </location>
</feature>
<dbReference type="InterPro" id="IPR003653">
    <property type="entry name" value="Peptidase_C48_C"/>
</dbReference>
<evidence type="ECO:0000259" key="7">
    <source>
        <dbReference type="PROSITE" id="PS50600"/>
    </source>
</evidence>
<dbReference type="Pfam" id="PF02902">
    <property type="entry name" value="Peptidase_C48"/>
    <property type="match status" value="1"/>
</dbReference>
<comment type="caution">
    <text evidence="8">The sequence shown here is derived from an EMBL/GenBank/DDBJ whole genome shotgun (WGS) entry which is preliminary data.</text>
</comment>
<dbReference type="SUPFAM" id="SSF54001">
    <property type="entry name" value="Cysteine proteinases"/>
    <property type="match status" value="1"/>
</dbReference>
<evidence type="ECO:0000256" key="4">
    <source>
        <dbReference type="ARBA" id="ARBA00022786"/>
    </source>
</evidence>
<feature type="region of interest" description="Disordered" evidence="6">
    <location>
        <begin position="410"/>
        <end position="562"/>
    </location>
</feature>
<dbReference type="AlphaFoldDB" id="A0A9P4J3M9"/>
<feature type="domain" description="Ubiquitin-like protease family profile" evidence="7">
    <location>
        <begin position="790"/>
        <end position="1066"/>
    </location>
</feature>
<comment type="similarity">
    <text evidence="1">Belongs to the peptidase C48 family.</text>
</comment>
<gene>
    <name evidence="8" type="ORF">K461DRAFT_293747</name>
</gene>
<feature type="compositionally biased region" description="Polar residues" evidence="6">
    <location>
        <begin position="1198"/>
        <end position="1208"/>
    </location>
</feature>
<accession>A0A9P4J3M9</accession>
<feature type="compositionally biased region" description="Basic and acidic residues" evidence="6">
    <location>
        <begin position="1118"/>
        <end position="1132"/>
    </location>
</feature>
<evidence type="ECO:0000313" key="9">
    <source>
        <dbReference type="Proteomes" id="UP000799439"/>
    </source>
</evidence>
<dbReference type="Gene3D" id="3.30.310.130">
    <property type="entry name" value="Ubiquitin-related"/>
    <property type="match status" value="2"/>
</dbReference>
<dbReference type="EMBL" id="ML996085">
    <property type="protein sequence ID" value="KAF2153485.1"/>
    <property type="molecule type" value="Genomic_DNA"/>
</dbReference>
<dbReference type="OrthoDB" id="442460at2759"/>
<feature type="compositionally biased region" description="Polar residues" evidence="6">
    <location>
        <begin position="138"/>
        <end position="155"/>
    </location>
</feature>
<keyword evidence="9" id="KW-1185">Reference proteome</keyword>
<dbReference type="PROSITE" id="PS50600">
    <property type="entry name" value="ULP_PROTEASE"/>
    <property type="match status" value="1"/>
</dbReference>
<reference evidence="8" key="1">
    <citation type="journal article" date="2020" name="Stud. Mycol.">
        <title>101 Dothideomycetes genomes: a test case for predicting lifestyles and emergence of pathogens.</title>
        <authorList>
            <person name="Haridas S."/>
            <person name="Albert R."/>
            <person name="Binder M."/>
            <person name="Bloem J."/>
            <person name="Labutti K."/>
            <person name="Salamov A."/>
            <person name="Andreopoulos B."/>
            <person name="Baker S."/>
            <person name="Barry K."/>
            <person name="Bills G."/>
            <person name="Bluhm B."/>
            <person name="Cannon C."/>
            <person name="Castanera R."/>
            <person name="Culley D."/>
            <person name="Daum C."/>
            <person name="Ezra D."/>
            <person name="Gonzalez J."/>
            <person name="Henrissat B."/>
            <person name="Kuo A."/>
            <person name="Liang C."/>
            <person name="Lipzen A."/>
            <person name="Lutzoni F."/>
            <person name="Magnuson J."/>
            <person name="Mondo S."/>
            <person name="Nolan M."/>
            <person name="Ohm R."/>
            <person name="Pangilinan J."/>
            <person name="Park H.-J."/>
            <person name="Ramirez L."/>
            <person name="Alfaro M."/>
            <person name="Sun H."/>
            <person name="Tritt A."/>
            <person name="Yoshinaga Y."/>
            <person name="Zwiers L.-H."/>
            <person name="Turgeon B."/>
            <person name="Goodwin S."/>
            <person name="Spatafora J."/>
            <person name="Crous P."/>
            <person name="Grigoriev I."/>
        </authorList>
    </citation>
    <scope>NUCLEOTIDE SEQUENCE</scope>
    <source>
        <strain evidence="8">CBS 260.36</strain>
    </source>
</reference>